<organism evidence="9 10">
    <name type="scientific">Amorphus orientalis</name>
    <dbReference type="NCBI Taxonomy" id="649198"/>
    <lineage>
        <taxon>Bacteria</taxon>
        <taxon>Pseudomonadati</taxon>
        <taxon>Pseudomonadota</taxon>
        <taxon>Alphaproteobacteria</taxon>
        <taxon>Hyphomicrobiales</taxon>
        <taxon>Amorphaceae</taxon>
        <taxon>Amorphus</taxon>
    </lineage>
</organism>
<comment type="catalytic activity">
    <reaction evidence="1 7">
        <text>Hydrolysis of (1-&gt;4)-beta-linkages between N-acetylmuramic acid and N-acetyl-D-glucosamine residues in a peptidoglycan and between N-acetyl-D-glucosamine residues in chitodextrins.</text>
        <dbReference type="EC" id="3.2.1.17"/>
    </reaction>
</comment>
<dbReference type="InterPro" id="IPR051018">
    <property type="entry name" value="Bacteriophage_GH24"/>
</dbReference>
<dbReference type="GO" id="GO:0016998">
    <property type="term" value="P:cell wall macromolecule catabolic process"/>
    <property type="evidence" value="ECO:0007669"/>
    <property type="project" value="InterPro"/>
</dbReference>
<keyword evidence="2 7" id="KW-0929">Antimicrobial</keyword>
<dbReference type="GO" id="GO:0009253">
    <property type="term" value="P:peptidoglycan catabolic process"/>
    <property type="evidence" value="ECO:0007669"/>
    <property type="project" value="InterPro"/>
</dbReference>
<dbReference type="Pfam" id="PF00959">
    <property type="entry name" value="Phage_lysozyme"/>
    <property type="match status" value="1"/>
</dbReference>
<keyword evidence="4 7" id="KW-0378">Hydrolase</keyword>
<dbReference type="GO" id="GO:0042742">
    <property type="term" value="P:defense response to bacterium"/>
    <property type="evidence" value="ECO:0007669"/>
    <property type="project" value="UniProtKB-KW"/>
</dbReference>
<keyword evidence="10" id="KW-1185">Reference proteome</keyword>
<proteinExistence type="inferred from homology"/>
<sequence>MKTSDRGVAFIAAHEGVVLKAYPDPATGGEPWTIGVGHTSRAGPPSVRPGMTITRGEAFEILEADLAVFERAVSSAVTVPLRQHEFDALVSFTFNLGAGNLRKSTLLRKLNAGDKAGAAGEFHKWNRAAGRVMRGLTRRRAEEAALFRHGDYAGAVPMEDEAEAHPDRFVPSLLVRGSTGEAVREVQRTLKGLGYDIGPAGADGIYGADTGAAVRAFQGDHGLTVDGKMGTATRTALEASQAVPPPPDVEPTDEASVAGSALQALVRALFSIFSRT</sequence>
<evidence type="ECO:0000313" key="9">
    <source>
        <dbReference type="EMBL" id="MDQ0314867.1"/>
    </source>
</evidence>
<dbReference type="InterPro" id="IPR036365">
    <property type="entry name" value="PGBD-like_sf"/>
</dbReference>
<feature type="domain" description="Peptidoglycan binding-like" evidence="8">
    <location>
        <begin position="179"/>
        <end position="237"/>
    </location>
</feature>
<evidence type="ECO:0000259" key="8">
    <source>
        <dbReference type="Pfam" id="PF01471"/>
    </source>
</evidence>
<dbReference type="Gene3D" id="1.10.101.10">
    <property type="entry name" value="PGBD-like superfamily/PGBD"/>
    <property type="match status" value="1"/>
</dbReference>
<dbReference type="Proteomes" id="UP001229244">
    <property type="component" value="Unassembled WGS sequence"/>
</dbReference>
<evidence type="ECO:0000256" key="7">
    <source>
        <dbReference type="RuleBase" id="RU003788"/>
    </source>
</evidence>
<dbReference type="SUPFAM" id="SSF47090">
    <property type="entry name" value="PGBD-like"/>
    <property type="match status" value="1"/>
</dbReference>
<evidence type="ECO:0000256" key="5">
    <source>
        <dbReference type="ARBA" id="ARBA00023200"/>
    </source>
</evidence>
<keyword evidence="5" id="KW-1035">Host cytoplasm</keyword>
<dbReference type="InterPro" id="IPR002477">
    <property type="entry name" value="Peptidoglycan-bd-like"/>
</dbReference>
<comment type="similarity">
    <text evidence="7">Belongs to the glycosyl hydrolase 24 family.</text>
</comment>
<dbReference type="InterPro" id="IPR002196">
    <property type="entry name" value="Glyco_hydro_24"/>
</dbReference>
<dbReference type="EC" id="3.2.1.17" evidence="7"/>
<dbReference type="InterPro" id="IPR023347">
    <property type="entry name" value="Lysozyme_dom_sf"/>
</dbReference>
<dbReference type="PANTHER" id="PTHR38107">
    <property type="match status" value="1"/>
</dbReference>
<evidence type="ECO:0000256" key="1">
    <source>
        <dbReference type="ARBA" id="ARBA00000632"/>
    </source>
</evidence>
<reference evidence="9" key="1">
    <citation type="submission" date="2023-07" db="EMBL/GenBank/DDBJ databases">
        <title>Genomic Encyclopedia of Type Strains, Phase IV (KMG-IV): sequencing the most valuable type-strain genomes for metagenomic binning, comparative biology and taxonomic classification.</title>
        <authorList>
            <person name="Goeker M."/>
        </authorList>
    </citation>
    <scope>NUCLEOTIDE SEQUENCE</scope>
    <source>
        <strain evidence="9">DSM 21202</strain>
    </source>
</reference>
<dbReference type="InterPro" id="IPR033907">
    <property type="entry name" value="Endolysin_autolysin"/>
</dbReference>
<dbReference type="PANTHER" id="PTHR38107:SF3">
    <property type="entry name" value="LYSOZYME RRRD-RELATED"/>
    <property type="match status" value="1"/>
</dbReference>
<evidence type="ECO:0000256" key="6">
    <source>
        <dbReference type="ARBA" id="ARBA00023295"/>
    </source>
</evidence>
<dbReference type="InterPro" id="IPR036366">
    <property type="entry name" value="PGBDSf"/>
</dbReference>
<dbReference type="GO" id="GO:0003796">
    <property type="term" value="F:lysozyme activity"/>
    <property type="evidence" value="ECO:0007669"/>
    <property type="project" value="UniProtKB-EC"/>
</dbReference>
<accession>A0AAE3VMP3</accession>
<keyword evidence="6 7" id="KW-0326">Glycosidase</keyword>
<dbReference type="EMBL" id="JAUSUL010000001">
    <property type="protein sequence ID" value="MDQ0314867.1"/>
    <property type="molecule type" value="Genomic_DNA"/>
</dbReference>
<dbReference type="Gene3D" id="1.10.530.40">
    <property type="match status" value="1"/>
</dbReference>
<dbReference type="InterPro" id="IPR023346">
    <property type="entry name" value="Lysozyme-like_dom_sf"/>
</dbReference>
<dbReference type="CDD" id="cd00737">
    <property type="entry name" value="lyz_endolysin_autolysin"/>
    <property type="match status" value="1"/>
</dbReference>
<dbReference type="RefSeq" id="WP_306884653.1">
    <property type="nucleotide sequence ID" value="NZ_JAUSUL010000001.1"/>
</dbReference>
<dbReference type="HAMAP" id="MF_04110">
    <property type="entry name" value="ENDOLYSIN_T4"/>
    <property type="match status" value="1"/>
</dbReference>
<keyword evidence="3 7" id="KW-0081">Bacteriolytic enzyme</keyword>
<gene>
    <name evidence="9" type="ORF">J2S73_001304</name>
</gene>
<evidence type="ECO:0000256" key="3">
    <source>
        <dbReference type="ARBA" id="ARBA00022638"/>
    </source>
</evidence>
<comment type="caution">
    <text evidence="9">The sequence shown here is derived from an EMBL/GenBank/DDBJ whole genome shotgun (WGS) entry which is preliminary data.</text>
</comment>
<evidence type="ECO:0000313" key="10">
    <source>
        <dbReference type="Proteomes" id="UP001229244"/>
    </source>
</evidence>
<dbReference type="AlphaFoldDB" id="A0AAE3VMP3"/>
<evidence type="ECO:0000256" key="2">
    <source>
        <dbReference type="ARBA" id="ARBA00022529"/>
    </source>
</evidence>
<evidence type="ECO:0000256" key="4">
    <source>
        <dbReference type="ARBA" id="ARBA00022801"/>
    </source>
</evidence>
<dbReference type="SUPFAM" id="SSF53955">
    <property type="entry name" value="Lysozyme-like"/>
    <property type="match status" value="1"/>
</dbReference>
<dbReference type="GO" id="GO:0031640">
    <property type="term" value="P:killing of cells of another organism"/>
    <property type="evidence" value="ECO:0007669"/>
    <property type="project" value="UniProtKB-KW"/>
</dbReference>
<dbReference type="Pfam" id="PF01471">
    <property type="entry name" value="PG_binding_1"/>
    <property type="match status" value="1"/>
</dbReference>
<name>A0AAE3VMP3_9HYPH</name>
<protein>
    <recommendedName>
        <fullName evidence="7">Lysozyme</fullName>
        <ecNumber evidence="7">3.2.1.17</ecNumber>
    </recommendedName>
</protein>
<dbReference type="InterPro" id="IPR034690">
    <property type="entry name" value="Endolysin_T4_type"/>
</dbReference>